<evidence type="ECO:0000259" key="1">
    <source>
        <dbReference type="Pfam" id="PF13539"/>
    </source>
</evidence>
<dbReference type="SUPFAM" id="SSF55166">
    <property type="entry name" value="Hedgehog/DD-peptidase"/>
    <property type="match status" value="1"/>
</dbReference>
<organism evidence="2 3">
    <name type="scientific">Pedobacter nutrimenti</name>
    <dbReference type="NCBI Taxonomy" id="1241337"/>
    <lineage>
        <taxon>Bacteria</taxon>
        <taxon>Pseudomonadati</taxon>
        <taxon>Bacteroidota</taxon>
        <taxon>Sphingobacteriia</taxon>
        <taxon>Sphingobacteriales</taxon>
        <taxon>Sphingobacteriaceae</taxon>
        <taxon>Pedobacter</taxon>
    </lineage>
</organism>
<dbReference type="CDD" id="cd14845">
    <property type="entry name" value="L-Ala-D-Glu_peptidase_like"/>
    <property type="match status" value="1"/>
</dbReference>
<dbReference type="Pfam" id="PF13539">
    <property type="entry name" value="Peptidase_M15_4"/>
    <property type="match status" value="1"/>
</dbReference>
<dbReference type="Gene3D" id="3.30.1380.10">
    <property type="match status" value="1"/>
</dbReference>
<dbReference type="Proteomes" id="UP000248198">
    <property type="component" value="Unassembled WGS sequence"/>
</dbReference>
<comment type="caution">
    <text evidence="2">The sequence shown here is derived from an EMBL/GenBank/DDBJ whole genome shotgun (WGS) entry which is preliminary data.</text>
</comment>
<sequence length="241" mass="27307">MEYLLTRKRQVLGFIFSSNDPFNTMANNYACSYASFSIPTILSVLHKNYDIKKVSVRGGVEIDYYALDTPFFLDKRKRLKHNIKNNTLTLLIEDGLPASSKPTWDAVSNKRIATLDPRLQNPARGFINTVEEELGLQLRVVQATRTIAEQNTLYNQGRTTPGKIVTNARGGTSYHNYALAIDVVMMKNGQADWSVVPNDVVEIGKRFGFEWGGDWKKFKDYPHFQMTFGKSIRELSAATVK</sequence>
<dbReference type="InterPro" id="IPR039561">
    <property type="entry name" value="Peptidase_M15C"/>
</dbReference>
<name>A0A318UD59_9SPHI</name>
<dbReference type="OrthoDB" id="9799970at2"/>
<keyword evidence="2" id="KW-0645">Protease</keyword>
<keyword evidence="3" id="KW-1185">Reference proteome</keyword>
<dbReference type="GO" id="GO:0004180">
    <property type="term" value="F:carboxypeptidase activity"/>
    <property type="evidence" value="ECO:0007669"/>
    <property type="project" value="UniProtKB-KW"/>
</dbReference>
<accession>A0A318UD59</accession>
<dbReference type="RefSeq" id="WP_110831555.1">
    <property type="nucleotide sequence ID" value="NZ_QKLU01000004.1"/>
</dbReference>
<feature type="domain" description="Peptidase M15C" evidence="1">
    <location>
        <begin position="168"/>
        <end position="226"/>
    </location>
</feature>
<dbReference type="AlphaFoldDB" id="A0A318UD59"/>
<gene>
    <name evidence="2" type="ORF">B0O44_104505</name>
</gene>
<evidence type="ECO:0000313" key="2">
    <source>
        <dbReference type="EMBL" id="PYF74334.1"/>
    </source>
</evidence>
<keyword evidence="2" id="KW-0121">Carboxypeptidase</keyword>
<dbReference type="InterPro" id="IPR009045">
    <property type="entry name" value="Zn_M74/Hedgehog-like"/>
</dbReference>
<protein>
    <submittedName>
        <fullName evidence="2">D-alanyl-D-alanine carboxypeptidase-like protein</fullName>
    </submittedName>
</protein>
<dbReference type="EMBL" id="QKLU01000004">
    <property type="protein sequence ID" value="PYF74334.1"/>
    <property type="molecule type" value="Genomic_DNA"/>
</dbReference>
<reference evidence="2 3" key="1">
    <citation type="submission" date="2018-06" db="EMBL/GenBank/DDBJ databases">
        <title>Genomic Encyclopedia of Archaeal and Bacterial Type Strains, Phase II (KMG-II): from individual species to whole genera.</title>
        <authorList>
            <person name="Goeker M."/>
        </authorList>
    </citation>
    <scope>NUCLEOTIDE SEQUENCE [LARGE SCALE GENOMIC DNA]</scope>
    <source>
        <strain evidence="2 3">DSM 27372</strain>
    </source>
</reference>
<keyword evidence="2" id="KW-0378">Hydrolase</keyword>
<evidence type="ECO:0000313" key="3">
    <source>
        <dbReference type="Proteomes" id="UP000248198"/>
    </source>
</evidence>
<proteinExistence type="predicted"/>